<protein>
    <submittedName>
        <fullName evidence="2">Glycosyltransferase</fullName>
    </submittedName>
</protein>
<organism evidence="2 3">
    <name type="scientific">Rhodoplanes serenus</name>
    <dbReference type="NCBI Taxonomy" id="200615"/>
    <lineage>
        <taxon>Bacteria</taxon>
        <taxon>Pseudomonadati</taxon>
        <taxon>Pseudomonadota</taxon>
        <taxon>Alphaproteobacteria</taxon>
        <taxon>Hyphomicrobiales</taxon>
        <taxon>Nitrobacteraceae</taxon>
        <taxon>Rhodoplanes</taxon>
    </lineage>
</organism>
<dbReference type="InterPro" id="IPR001173">
    <property type="entry name" value="Glyco_trans_2-like"/>
</dbReference>
<name>A0A9X4XLF5_9BRAD</name>
<dbReference type="Proteomes" id="UP000438991">
    <property type="component" value="Unassembled WGS sequence"/>
</dbReference>
<feature type="domain" description="Glycosyltransferase 2-like" evidence="1">
    <location>
        <begin position="270"/>
        <end position="356"/>
    </location>
</feature>
<sequence length="791" mass="87661">MGPIFGASSRMRGERDETGLLLPKSLDDTIGVYCDVALRPGQKRLASHRGAGTGRPGGRLGQICASALQWDSIVIRSRLDLWRSGGRGCTLSEEPGILGRITRLTLEPRTAGVRGWYRLKVAGSHCAGRLAVDAFGAGAAPLGSFRCIVQAYGLRTLIYIAPEVHEIRFGLDRFEDSGQDVRVTLRPISVAEVAWQIGRRLSRRDWTTFKSFLSPSRPFVVTESFPRLGHYDRWMATREPVALRTMMTDLHEVGPRPRIAILIPVNDPPPRFLAAAIRSVQRQNSGEWQLCIADNGSSDPRVGRIIARAARYPNVDAVSLKSRGSVADALGAAVALAKAPYVARLDPDDKLATEAVAICSGILALDPEIALLYTDMDRLDRRGQRHDPYFKPDFSRELLYSRNYLDRLVIYRRELVERVGGWRREFEGAEDHDLTLRILDVAGPQQIRHVPLVLCHCRAGDATDRAFTAEDPATEAGRRAVAEHLARRGVHAEVSVVSGTGYRVHYVLPSPPPRVSVIIPFRDRADLLRGCVRSLRERTRYPDVEIVLVDNDSVEIATRELLDSWRHDGAIRMVPAPGPFNYSALNNLGVARSSGDLVCFLNNDTEVISPDWLDDMVGYALQDGVGCVGAKLYYENGTVQHAGVVTGIGPVAGHVFLNEDREANGYFGRLRVASNYSAVTGACMLMRRSVFDEVGGFDEVDLPVAYNDIDLCLRVRAKGYRNVFTPFAELYHLESVSRGPDETPEARERARREVDAMVRRHGPVLANDSCYSPHLTRRAGDFSIAGEEHKW</sequence>
<dbReference type="GO" id="GO:0016757">
    <property type="term" value="F:glycosyltransferase activity"/>
    <property type="evidence" value="ECO:0007669"/>
    <property type="project" value="UniProtKB-KW"/>
</dbReference>
<evidence type="ECO:0000313" key="2">
    <source>
        <dbReference type="EMBL" id="MTW17278.1"/>
    </source>
</evidence>
<dbReference type="EMBL" id="WNKV01000009">
    <property type="protein sequence ID" value="MTW17278.1"/>
    <property type="molecule type" value="Genomic_DNA"/>
</dbReference>
<reference evidence="2 3" key="1">
    <citation type="submission" date="2019-11" db="EMBL/GenBank/DDBJ databases">
        <title>Whole-genome sequence of Rhodoplanes serenus DSM 18633, type strain.</title>
        <authorList>
            <person name="Kyndt J.A."/>
            <person name="Meyer T.E."/>
        </authorList>
    </citation>
    <scope>NUCLEOTIDE SEQUENCE [LARGE SCALE GENOMIC DNA]</scope>
    <source>
        <strain evidence="2 3">DSM 18633</strain>
    </source>
</reference>
<dbReference type="PANTHER" id="PTHR43179">
    <property type="entry name" value="RHAMNOSYLTRANSFERASE WBBL"/>
    <property type="match status" value="1"/>
</dbReference>
<evidence type="ECO:0000313" key="3">
    <source>
        <dbReference type="Proteomes" id="UP000438991"/>
    </source>
</evidence>
<comment type="caution">
    <text evidence="2">The sequence shown here is derived from an EMBL/GenBank/DDBJ whole genome shotgun (WGS) entry which is preliminary data.</text>
</comment>
<dbReference type="Pfam" id="PF00535">
    <property type="entry name" value="Glycos_transf_2"/>
    <property type="match status" value="2"/>
</dbReference>
<dbReference type="InterPro" id="IPR029044">
    <property type="entry name" value="Nucleotide-diphossugar_trans"/>
</dbReference>
<dbReference type="AlphaFoldDB" id="A0A9X4XLF5"/>
<dbReference type="PANTHER" id="PTHR43179:SF7">
    <property type="entry name" value="RHAMNOSYLTRANSFERASE WBBL"/>
    <property type="match status" value="1"/>
</dbReference>
<gene>
    <name evidence="2" type="ORF">GJ689_13805</name>
</gene>
<dbReference type="CDD" id="cd04186">
    <property type="entry name" value="GT_2_like_c"/>
    <property type="match status" value="1"/>
</dbReference>
<feature type="domain" description="Glycosyltransferase 2-like" evidence="1">
    <location>
        <begin position="516"/>
        <end position="694"/>
    </location>
</feature>
<dbReference type="SUPFAM" id="SSF53448">
    <property type="entry name" value="Nucleotide-diphospho-sugar transferases"/>
    <property type="match status" value="2"/>
</dbReference>
<proteinExistence type="predicted"/>
<evidence type="ECO:0000259" key="1">
    <source>
        <dbReference type="Pfam" id="PF00535"/>
    </source>
</evidence>
<accession>A0A9X4XLF5</accession>
<dbReference type="Gene3D" id="3.90.550.10">
    <property type="entry name" value="Spore Coat Polysaccharide Biosynthesis Protein SpsA, Chain A"/>
    <property type="match status" value="2"/>
</dbReference>